<evidence type="ECO:0008006" key="4">
    <source>
        <dbReference type="Google" id="ProtNLM"/>
    </source>
</evidence>
<evidence type="ECO:0000313" key="2">
    <source>
        <dbReference type="EMBL" id="UWZ81103.1"/>
    </source>
</evidence>
<keyword evidence="3" id="KW-1185">Reference proteome</keyword>
<accession>A0ABY5ZPQ3</accession>
<dbReference type="Proteomes" id="UP001060414">
    <property type="component" value="Chromosome"/>
</dbReference>
<dbReference type="EMBL" id="CP092109">
    <property type="protein sequence ID" value="UWZ81103.1"/>
    <property type="molecule type" value="Genomic_DNA"/>
</dbReference>
<keyword evidence="1" id="KW-0732">Signal</keyword>
<evidence type="ECO:0000313" key="3">
    <source>
        <dbReference type="Proteomes" id="UP001060414"/>
    </source>
</evidence>
<proteinExistence type="predicted"/>
<reference evidence="2" key="1">
    <citation type="journal article" date="2022" name="Environ. Microbiol.">
        <title>Geoalkalibacter halelectricus SAP #1 sp. nov. possessing extracellular electron transfer and mineral#reducing capabilities from a haloalkaline environment.</title>
        <authorList>
            <person name="Yadav S."/>
            <person name="Singh R."/>
            <person name="Sundharam S.S."/>
            <person name="Chaudhary S."/>
            <person name="Krishnamurthi S."/>
            <person name="Patil S.A."/>
        </authorList>
    </citation>
    <scope>NUCLEOTIDE SEQUENCE</scope>
    <source>
        <strain evidence="2">SAP-1</strain>
    </source>
</reference>
<name>A0ABY5ZPQ3_9BACT</name>
<feature type="signal peptide" evidence="1">
    <location>
        <begin position="1"/>
        <end position="21"/>
    </location>
</feature>
<organism evidence="2 3">
    <name type="scientific">Geoalkalibacter halelectricus</name>
    <dbReference type="NCBI Taxonomy" id="2847045"/>
    <lineage>
        <taxon>Bacteria</taxon>
        <taxon>Pseudomonadati</taxon>
        <taxon>Thermodesulfobacteriota</taxon>
        <taxon>Desulfuromonadia</taxon>
        <taxon>Desulfuromonadales</taxon>
        <taxon>Geoalkalibacteraceae</taxon>
        <taxon>Geoalkalibacter</taxon>
    </lineage>
</organism>
<dbReference type="RefSeq" id="WP_260749473.1">
    <property type="nucleotide sequence ID" value="NZ_CP092109.1"/>
</dbReference>
<gene>
    <name evidence="2" type="ORF">L9S41_06825</name>
</gene>
<protein>
    <recommendedName>
        <fullName evidence="4">Lipoprotein</fullName>
    </recommendedName>
</protein>
<sequence length="48" mass="5220">MKRLMTSIVAFVMLIGLAGCAAMAPPDVDTRVQCPACGYEFEVPKHHN</sequence>
<dbReference type="PROSITE" id="PS51257">
    <property type="entry name" value="PROKAR_LIPOPROTEIN"/>
    <property type="match status" value="1"/>
</dbReference>
<feature type="chain" id="PRO_5047429993" description="Lipoprotein" evidence="1">
    <location>
        <begin position="22"/>
        <end position="48"/>
    </location>
</feature>
<evidence type="ECO:0000256" key="1">
    <source>
        <dbReference type="SAM" id="SignalP"/>
    </source>
</evidence>